<name>A0A087UU02_STEMI</name>
<feature type="non-terminal residue" evidence="1">
    <location>
        <position position="46"/>
    </location>
</feature>
<dbReference type="AlphaFoldDB" id="A0A087UU02"/>
<reference evidence="1 2" key="1">
    <citation type="submission" date="2013-11" db="EMBL/GenBank/DDBJ databases">
        <title>Genome sequencing of Stegodyphus mimosarum.</title>
        <authorList>
            <person name="Bechsgaard J."/>
        </authorList>
    </citation>
    <scope>NUCLEOTIDE SEQUENCE [LARGE SCALE GENOMIC DNA]</scope>
</reference>
<protein>
    <submittedName>
        <fullName evidence="1">Uncharacterized protein</fullName>
    </submittedName>
</protein>
<keyword evidence="2" id="KW-1185">Reference proteome</keyword>
<organism evidence="1 2">
    <name type="scientific">Stegodyphus mimosarum</name>
    <name type="common">African social velvet spider</name>
    <dbReference type="NCBI Taxonomy" id="407821"/>
    <lineage>
        <taxon>Eukaryota</taxon>
        <taxon>Metazoa</taxon>
        <taxon>Ecdysozoa</taxon>
        <taxon>Arthropoda</taxon>
        <taxon>Chelicerata</taxon>
        <taxon>Arachnida</taxon>
        <taxon>Araneae</taxon>
        <taxon>Araneomorphae</taxon>
        <taxon>Entelegynae</taxon>
        <taxon>Eresoidea</taxon>
        <taxon>Eresidae</taxon>
        <taxon>Stegodyphus</taxon>
    </lineage>
</organism>
<dbReference type="Proteomes" id="UP000054359">
    <property type="component" value="Unassembled WGS sequence"/>
</dbReference>
<dbReference type="EMBL" id="KK121603">
    <property type="protein sequence ID" value="KFM80841.1"/>
    <property type="molecule type" value="Genomic_DNA"/>
</dbReference>
<proteinExistence type="predicted"/>
<gene>
    <name evidence="1" type="ORF">X975_09864</name>
</gene>
<evidence type="ECO:0000313" key="1">
    <source>
        <dbReference type="EMBL" id="KFM80841.1"/>
    </source>
</evidence>
<sequence length="46" mass="5464">MAHQNLIGYKLILVFCNHESFPWQFHSQYQIKLEKDADTFPALKNV</sequence>
<evidence type="ECO:0000313" key="2">
    <source>
        <dbReference type="Proteomes" id="UP000054359"/>
    </source>
</evidence>
<accession>A0A087UU02</accession>